<dbReference type="OrthoDB" id="1493235at2"/>
<dbReference type="AlphaFoldDB" id="A0A1E5SZN8"/>
<dbReference type="STRING" id="1563681.BFP71_14010"/>
<comment type="caution">
    <text evidence="3">The sequence shown here is derived from an EMBL/GenBank/DDBJ whole genome shotgun (WGS) entry which is preliminary data.</text>
</comment>
<dbReference type="PANTHER" id="PTHR11544">
    <property type="entry name" value="COLD SHOCK DOMAIN CONTAINING PROTEINS"/>
    <property type="match status" value="1"/>
</dbReference>
<dbReference type="PROSITE" id="PS51857">
    <property type="entry name" value="CSD_2"/>
    <property type="match status" value="1"/>
</dbReference>
<dbReference type="InterPro" id="IPR002059">
    <property type="entry name" value="CSP_DNA-bd"/>
</dbReference>
<protein>
    <submittedName>
        <fullName evidence="3">DNA-binding protein</fullName>
    </submittedName>
</protein>
<reference evidence="3 4" key="1">
    <citation type="submission" date="2016-08" db="EMBL/GenBank/DDBJ databases">
        <title>Draft genome of Fabibacter sp. strain SK-8.</title>
        <authorList>
            <person name="Wong S.-K."/>
            <person name="Hamasaki K."/>
            <person name="Yoshizawa S."/>
        </authorList>
    </citation>
    <scope>NUCLEOTIDE SEQUENCE [LARGE SCALE GENOMIC DNA]</scope>
    <source>
        <strain evidence="3 4">SK-8</strain>
    </source>
</reference>
<dbReference type="SUPFAM" id="SSF50249">
    <property type="entry name" value="Nucleic acid-binding proteins"/>
    <property type="match status" value="1"/>
</dbReference>
<name>A0A1E5SZN8_9BACT</name>
<dbReference type="Gene3D" id="2.40.50.140">
    <property type="entry name" value="Nucleic acid-binding proteins"/>
    <property type="match status" value="1"/>
</dbReference>
<organism evidence="3 4">
    <name type="scientific">Roseivirga misakiensis</name>
    <dbReference type="NCBI Taxonomy" id="1563681"/>
    <lineage>
        <taxon>Bacteria</taxon>
        <taxon>Pseudomonadati</taxon>
        <taxon>Bacteroidota</taxon>
        <taxon>Cytophagia</taxon>
        <taxon>Cytophagales</taxon>
        <taxon>Roseivirgaceae</taxon>
        <taxon>Roseivirga</taxon>
    </lineage>
</organism>
<evidence type="ECO:0000313" key="4">
    <source>
        <dbReference type="Proteomes" id="UP000095552"/>
    </source>
</evidence>
<dbReference type="SMART" id="SM00357">
    <property type="entry name" value="CSP"/>
    <property type="match status" value="1"/>
</dbReference>
<gene>
    <name evidence="3" type="ORF">BFP71_14010</name>
</gene>
<evidence type="ECO:0000313" key="3">
    <source>
        <dbReference type="EMBL" id="OEK04575.1"/>
    </source>
</evidence>
<feature type="domain" description="CSD" evidence="2">
    <location>
        <begin position="87"/>
        <end position="148"/>
    </location>
</feature>
<dbReference type="GO" id="GO:0003677">
    <property type="term" value="F:DNA binding"/>
    <property type="evidence" value="ECO:0007669"/>
    <property type="project" value="UniProtKB-KW"/>
</dbReference>
<accession>A0A1E5SZN8</accession>
<dbReference type="InterPro" id="IPR011129">
    <property type="entry name" value="CSD"/>
</dbReference>
<evidence type="ECO:0000256" key="1">
    <source>
        <dbReference type="SAM" id="MobiDB-lite"/>
    </source>
</evidence>
<dbReference type="GO" id="GO:0005829">
    <property type="term" value="C:cytosol"/>
    <property type="evidence" value="ECO:0007669"/>
    <property type="project" value="UniProtKB-ARBA"/>
</dbReference>
<sequence>MARSQNTFQKKEREKKRLQKRKEKEMKKEERRANASGGGLDEMMAYVDEFGNITDTPPDPLAKKKEIKASSIEIGVPKQEKEDMTAERRGKVSFFNESKGYGFINQDGTQERFFVHVNGLTEPVQEGDKVGFLLEKGMKGMNAVSVRVIR</sequence>
<proteinExistence type="predicted"/>
<dbReference type="InterPro" id="IPR012340">
    <property type="entry name" value="NA-bd_OB-fold"/>
</dbReference>
<dbReference type="Pfam" id="PF00313">
    <property type="entry name" value="CSD"/>
    <property type="match status" value="1"/>
</dbReference>
<dbReference type="RefSeq" id="WP_069836079.1">
    <property type="nucleotide sequence ID" value="NZ_MDGQ01000005.1"/>
</dbReference>
<dbReference type="CDD" id="cd04458">
    <property type="entry name" value="CSP_CDS"/>
    <property type="match status" value="1"/>
</dbReference>
<dbReference type="InterPro" id="IPR050181">
    <property type="entry name" value="Cold_shock_domain"/>
</dbReference>
<feature type="compositionally biased region" description="Basic and acidic residues" evidence="1">
    <location>
        <begin position="22"/>
        <end position="33"/>
    </location>
</feature>
<keyword evidence="3" id="KW-0238">DNA-binding</keyword>
<feature type="region of interest" description="Disordered" evidence="1">
    <location>
        <begin position="1"/>
        <end position="40"/>
    </location>
</feature>
<dbReference type="Proteomes" id="UP000095552">
    <property type="component" value="Unassembled WGS sequence"/>
</dbReference>
<keyword evidence="4" id="KW-1185">Reference proteome</keyword>
<evidence type="ECO:0000259" key="2">
    <source>
        <dbReference type="PROSITE" id="PS51857"/>
    </source>
</evidence>
<dbReference type="PRINTS" id="PR00050">
    <property type="entry name" value="COLDSHOCK"/>
</dbReference>
<dbReference type="EMBL" id="MDGQ01000005">
    <property type="protein sequence ID" value="OEK04575.1"/>
    <property type="molecule type" value="Genomic_DNA"/>
</dbReference>